<dbReference type="InterPro" id="IPR043129">
    <property type="entry name" value="ATPase_NBD"/>
</dbReference>
<proteinExistence type="inferred from homology"/>
<organism evidence="2 3">
    <name type="scientific">Candidatus Taylorbacteria bacterium CG11_big_fil_rev_8_21_14_0_20_46_11</name>
    <dbReference type="NCBI Taxonomy" id="1975025"/>
    <lineage>
        <taxon>Bacteria</taxon>
        <taxon>Candidatus Tayloriibacteriota</taxon>
    </lineage>
</organism>
<evidence type="ECO:0008006" key="4">
    <source>
        <dbReference type="Google" id="ProtNLM"/>
    </source>
</evidence>
<dbReference type="Proteomes" id="UP000229342">
    <property type="component" value="Unassembled WGS sequence"/>
</dbReference>
<dbReference type="CDD" id="cd23763">
    <property type="entry name" value="ASKHA_ATPase_ROK"/>
    <property type="match status" value="1"/>
</dbReference>
<evidence type="ECO:0000313" key="3">
    <source>
        <dbReference type="Proteomes" id="UP000229342"/>
    </source>
</evidence>
<evidence type="ECO:0000313" key="2">
    <source>
        <dbReference type="EMBL" id="PIQ68645.1"/>
    </source>
</evidence>
<dbReference type="InterPro" id="IPR000600">
    <property type="entry name" value="ROK"/>
</dbReference>
<dbReference type="PANTHER" id="PTHR18964">
    <property type="entry name" value="ROK (REPRESSOR, ORF, KINASE) FAMILY"/>
    <property type="match status" value="1"/>
</dbReference>
<accession>A0A2H0KBP6</accession>
<dbReference type="Pfam" id="PF00480">
    <property type="entry name" value="ROK"/>
    <property type="match status" value="1"/>
</dbReference>
<reference evidence="2 3" key="1">
    <citation type="submission" date="2017-09" db="EMBL/GenBank/DDBJ databases">
        <title>Depth-based differentiation of microbial function through sediment-hosted aquifers and enrichment of novel symbionts in the deep terrestrial subsurface.</title>
        <authorList>
            <person name="Probst A.J."/>
            <person name="Ladd B."/>
            <person name="Jarett J.K."/>
            <person name="Geller-Mcgrath D.E."/>
            <person name="Sieber C.M."/>
            <person name="Emerson J.B."/>
            <person name="Anantharaman K."/>
            <person name="Thomas B.C."/>
            <person name="Malmstrom R."/>
            <person name="Stieglmeier M."/>
            <person name="Klingl A."/>
            <person name="Woyke T."/>
            <person name="Ryan C.M."/>
            <person name="Banfield J.F."/>
        </authorList>
    </citation>
    <scope>NUCLEOTIDE SEQUENCE [LARGE SCALE GENOMIC DNA]</scope>
    <source>
        <strain evidence="2">CG11_big_fil_rev_8_21_14_0_20_46_11</strain>
    </source>
</reference>
<dbReference type="AlphaFoldDB" id="A0A2H0KBP6"/>
<dbReference type="PANTHER" id="PTHR18964:SF149">
    <property type="entry name" value="BIFUNCTIONAL UDP-N-ACETYLGLUCOSAMINE 2-EPIMERASE_N-ACETYLMANNOSAMINE KINASE"/>
    <property type="match status" value="1"/>
</dbReference>
<comment type="caution">
    <text evidence="2">The sequence shown here is derived from an EMBL/GenBank/DDBJ whole genome shotgun (WGS) entry which is preliminary data.</text>
</comment>
<dbReference type="SUPFAM" id="SSF53067">
    <property type="entry name" value="Actin-like ATPase domain"/>
    <property type="match status" value="1"/>
</dbReference>
<gene>
    <name evidence="2" type="ORF">COV91_03065</name>
</gene>
<dbReference type="Gene3D" id="3.30.420.40">
    <property type="match status" value="2"/>
</dbReference>
<evidence type="ECO:0000256" key="1">
    <source>
        <dbReference type="ARBA" id="ARBA00006479"/>
    </source>
</evidence>
<sequence length="271" mass="28766">MFLLFDIGGTNMRVAVSHDGITLGAQKSLPTPRDFDEGVETLSRIAQELCDGNSLVKAVGGVAGTLDTDRNVLIHSPNNGGWKGKPLREALEKALGVPVRLENDAALAGLGEAVHGAGKGFSIVVYFTISTGIGGARIVEGNIDASAYGFEPGFQIIDMCDREAGYLEARASGSALRKKFGVPAEEITDEAVWKEFEQTLAVGIHNSLLHWSPDVVVLGGAIAEKGRFFSVERVHEHATQLLRVLPTTPVFKKAELGDDGGLYGGLALLSR</sequence>
<dbReference type="EMBL" id="PCVG01000037">
    <property type="protein sequence ID" value="PIQ68645.1"/>
    <property type="molecule type" value="Genomic_DNA"/>
</dbReference>
<name>A0A2H0KBP6_9BACT</name>
<protein>
    <recommendedName>
        <fullName evidence="4">ROK family protein</fullName>
    </recommendedName>
</protein>
<comment type="similarity">
    <text evidence="1">Belongs to the ROK (NagC/XylR) family.</text>
</comment>